<organism evidence="1 2">
    <name type="scientific">Puniceicoccus vermicola</name>
    <dbReference type="NCBI Taxonomy" id="388746"/>
    <lineage>
        <taxon>Bacteria</taxon>
        <taxon>Pseudomonadati</taxon>
        <taxon>Verrucomicrobiota</taxon>
        <taxon>Opitutia</taxon>
        <taxon>Puniceicoccales</taxon>
        <taxon>Puniceicoccaceae</taxon>
        <taxon>Puniceicoccus</taxon>
    </lineage>
</organism>
<protein>
    <submittedName>
        <fullName evidence="1">Uncharacterized protein</fullName>
    </submittedName>
</protein>
<gene>
    <name evidence="1" type="ORF">H5P30_12585</name>
</gene>
<keyword evidence="2" id="KW-1185">Reference proteome</keyword>
<dbReference type="EMBL" id="JACHVA010000101">
    <property type="protein sequence ID" value="MBC2602611.1"/>
    <property type="molecule type" value="Genomic_DNA"/>
</dbReference>
<dbReference type="Proteomes" id="UP000525652">
    <property type="component" value="Unassembled WGS sequence"/>
</dbReference>
<dbReference type="InterPro" id="IPR012341">
    <property type="entry name" value="6hp_glycosidase-like_sf"/>
</dbReference>
<proteinExistence type="predicted"/>
<name>A0A7X1AZ23_9BACT</name>
<dbReference type="GO" id="GO:0005975">
    <property type="term" value="P:carbohydrate metabolic process"/>
    <property type="evidence" value="ECO:0007669"/>
    <property type="project" value="InterPro"/>
</dbReference>
<sequence length="667" mass="75453">MTLEYSSLIPTSPHGFGLGTTHYISGRISACVAAQGGLYGIRYYGQQPHAKSLFFEAAIESGFNKLFRLQVIIDGRIYFPEFNQTQHMPFGFQSQCTLEGVTLRHSLILDQNLLAQRIQVLENPENREIRARLIVHGHLRTKVNGRINQAWEVLGAEGLYTRTIDEVDESEGNSVETRIKLGSTQPLAIQTRKGTFKYYVETTRPSESATFYLAFNHTPESAGMDAQIDRKIKNYEEGLRNGLRFESGNPCLDSALTNAVPTVCSLELADTPGAVRASQSYWVWGWDSMVHAEAWLWSGQTRLVRDMLSFCEDTAHPEKGVAHALHSDFSLQHSMAPSAQCLYVVMLYNYFAATGDQETLDKHLPFARTILEKAGAARSQHNSLSTGKGFFPDHPEELEQKEDDISLINNSLYFQALSAVNEICGGYEDELRQLQADMETVLWDTEQGYWVDSVDEKDLTQRKYYPAYGQLYVSPFGTQPKAESNGAIGAFLREHSLFEHGIYMFPRSMPGFMADGNQLGAYYPSVDRYYWNIMNRCGHIGSADDFERIVTHFWNEHSYPEGLTHETENVDPALDNPGCKQAFAARSWCCDALELHFGLRVDLNGFHLNPLPSGNAFKVSGLMLRGRKISIERQASNEAMRIFLNDTEVDSPIRWEQLENRNYIRIE</sequence>
<evidence type="ECO:0000313" key="1">
    <source>
        <dbReference type="EMBL" id="MBC2602611.1"/>
    </source>
</evidence>
<dbReference type="RefSeq" id="WP_185693277.1">
    <property type="nucleotide sequence ID" value="NZ_JACHVA010000101.1"/>
</dbReference>
<dbReference type="SUPFAM" id="SSF48208">
    <property type="entry name" value="Six-hairpin glycosidases"/>
    <property type="match status" value="1"/>
</dbReference>
<dbReference type="AlphaFoldDB" id="A0A7X1AZ23"/>
<dbReference type="InterPro" id="IPR008928">
    <property type="entry name" value="6-hairpin_glycosidase_sf"/>
</dbReference>
<accession>A0A7X1AZ23</accession>
<reference evidence="1 2" key="1">
    <citation type="submission" date="2020-07" db="EMBL/GenBank/DDBJ databases">
        <authorList>
            <person name="Feng X."/>
        </authorList>
    </citation>
    <scope>NUCLEOTIDE SEQUENCE [LARGE SCALE GENOMIC DNA]</scope>
    <source>
        <strain evidence="1 2">JCM14086</strain>
    </source>
</reference>
<dbReference type="Gene3D" id="1.50.10.10">
    <property type="match status" value="1"/>
</dbReference>
<comment type="caution">
    <text evidence="1">The sequence shown here is derived from an EMBL/GenBank/DDBJ whole genome shotgun (WGS) entry which is preliminary data.</text>
</comment>
<evidence type="ECO:0000313" key="2">
    <source>
        <dbReference type="Proteomes" id="UP000525652"/>
    </source>
</evidence>